<reference evidence="3" key="1">
    <citation type="journal article" date="2019" name="Curr. Biol.">
        <title>Genome Sequence of Striga asiatica Provides Insight into the Evolution of Plant Parasitism.</title>
        <authorList>
            <person name="Yoshida S."/>
            <person name="Kim S."/>
            <person name="Wafula E.K."/>
            <person name="Tanskanen J."/>
            <person name="Kim Y.M."/>
            <person name="Honaas L."/>
            <person name="Yang Z."/>
            <person name="Spallek T."/>
            <person name="Conn C.E."/>
            <person name="Ichihashi Y."/>
            <person name="Cheong K."/>
            <person name="Cui S."/>
            <person name="Der J.P."/>
            <person name="Gundlach H."/>
            <person name="Jiao Y."/>
            <person name="Hori C."/>
            <person name="Ishida J.K."/>
            <person name="Kasahara H."/>
            <person name="Kiba T."/>
            <person name="Kim M.S."/>
            <person name="Koo N."/>
            <person name="Laohavisit A."/>
            <person name="Lee Y.H."/>
            <person name="Lumba S."/>
            <person name="McCourt P."/>
            <person name="Mortimer J.C."/>
            <person name="Mutuku J.M."/>
            <person name="Nomura T."/>
            <person name="Sasaki-Sekimoto Y."/>
            <person name="Seto Y."/>
            <person name="Wang Y."/>
            <person name="Wakatake T."/>
            <person name="Sakakibara H."/>
            <person name="Demura T."/>
            <person name="Yamaguchi S."/>
            <person name="Yoneyama K."/>
            <person name="Manabe R.I."/>
            <person name="Nelson D.C."/>
            <person name="Schulman A.H."/>
            <person name="Timko M.P."/>
            <person name="dePamphilis C.W."/>
            <person name="Choi D."/>
            <person name="Shirasu K."/>
        </authorList>
    </citation>
    <scope>NUCLEOTIDE SEQUENCE [LARGE SCALE GENOMIC DNA]</scope>
    <source>
        <strain evidence="3">cv. UVA1</strain>
    </source>
</reference>
<feature type="region of interest" description="Disordered" evidence="1">
    <location>
        <begin position="1"/>
        <end position="23"/>
    </location>
</feature>
<protein>
    <submittedName>
        <fullName evidence="2">Cytochrome P450</fullName>
    </submittedName>
</protein>
<proteinExistence type="predicted"/>
<evidence type="ECO:0000313" key="2">
    <source>
        <dbReference type="EMBL" id="GER29063.1"/>
    </source>
</evidence>
<gene>
    <name evidence="2" type="ORF">STAS_04895</name>
</gene>
<organism evidence="2 3">
    <name type="scientific">Striga asiatica</name>
    <name type="common">Asiatic witchweed</name>
    <name type="synonym">Buchnera asiatica</name>
    <dbReference type="NCBI Taxonomy" id="4170"/>
    <lineage>
        <taxon>Eukaryota</taxon>
        <taxon>Viridiplantae</taxon>
        <taxon>Streptophyta</taxon>
        <taxon>Embryophyta</taxon>
        <taxon>Tracheophyta</taxon>
        <taxon>Spermatophyta</taxon>
        <taxon>Magnoliopsida</taxon>
        <taxon>eudicotyledons</taxon>
        <taxon>Gunneridae</taxon>
        <taxon>Pentapetalae</taxon>
        <taxon>asterids</taxon>
        <taxon>lamiids</taxon>
        <taxon>Lamiales</taxon>
        <taxon>Orobanchaceae</taxon>
        <taxon>Buchnereae</taxon>
        <taxon>Striga</taxon>
    </lineage>
</organism>
<keyword evidence="3" id="KW-1185">Reference proteome</keyword>
<evidence type="ECO:0000256" key="1">
    <source>
        <dbReference type="SAM" id="MobiDB-lite"/>
    </source>
</evidence>
<accession>A0A5A7P8A5</accession>
<comment type="caution">
    <text evidence="2">The sequence shown here is derived from an EMBL/GenBank/DDBJ whole genome shotgun (WGS) entry which is preliminary data.</text>
</comment>
<sequence length="214" mass="22772">MTDHTSRPKYSQTFGRLDKDGLSEEDVSKHAGDRIWVINIPKGQNQKDSKPGKRQSLYGLSFIHHKTDRETEIGARPGICSKKDDPNLALLRPHVAPARELGCLLVHLGLAHLLALLLLKLPDGVPNGLTPALLVHVVELLAALSQRLLPLLSRVHLDHGLIIRVVLAPLGEVPLARPELAALNLALTLLLLAGVFSLVGKGCGGDGGGVCGGG</sequence>
<dbReference type="AlphaFoldDB" id="A0A5A7P8A5"/>
<name>A0A5A7P8A5_STRAF</name>
<dbReference type="Proteomes" id="UP000325081">
    <property type="component" value="Unassembled WGS sequence"/>
</dbReference>
<evidence type="ECO:0000313" key="3">
    <source>
        <dbReference type="Proteomes" id="UP000325081"/>
    </source>
</evidence>
<dbReference type="EMBL" id="BKCP01003335">
    <property type="protein sequence ID" value="GER29063.1"/>
    <property type="molecule type" value="Genomic_DNA"/>
</dbReference>